<comment type="caution">
    <text evidence="1">The sequence shown here is derived from an EMBL/GenBank/DDBJ whole genome shotgun (WGS) entry which is preliminary data.</text>
</comment>
<sequence length="581" mass="64882">MTDSLRLLLEDFLGLMREEGELDVFLPLLMSAMGHEVVYRPQKGPRQYGVDIASVGPDSDGQTKLFLWLVKCGDIGRSDWDTGPQSVRQSINDVGDIYLRSHIAPEHKALKRKLLIVTNGDFSANLNETIAAFLEDWSRRKKVATEQVNGSKLAAWTERFLLDEYILPSSNRSLLRRMLANVSSPELCVMVGRRLINEMLSSAVAPAKTAGARTKRLLTGLRGIRTTLRVLSVWAANEENLLAPYILSQYAVLAVWSKLHERFQAGDAGAGREFSELLFQLASVAEVYHRSMDPYYVVQDAFADVLPDSVLVSRTVFDELGRLGQQGCFWAFYAALNNHADSEQMALRYANRVQALVQSHSCSALPAYDYHSASVHAALLLLAATGQHDLARTWVQHLCQRMHYATSIRKFLPMSASFEEAVWVRHGYEQMEQEFCSTSTLVPILLTWTAALAMDDGYTFLREDVVPRLDGSTPNFWSAEGGYDAVVADPNAFHEHGIGEAVKQFHEDPREFLRLMSVGLAGVDHIEQSAWYQVRAPYIPLLAALHWQGQLPRQMLVQQTMAFTGVPLLSLVGAGHQSIEG</sequence>
<evidence type="ECO:0000313" key="2">
    <source>
        <dbReference type="Proteomes" id="UP001189757"/>
    </source>
</evidence>
<evidence type="ECO:0008006" key="3">
    <source>
        <dbReference type="Google" id="ProtNLM"/>
    </source>
</evidence>
<dbReference type="EMBL" id="CATZLL010000018">
    <property type="protein sequence ID" value="CAJ0821574.1"/>
    <property type="molecule type" value="Genomic_DNA"/>
</dbReference>
<dbReference type="RefSeq" id="WP_316682563.1">
    <property type="nucleotide sequence ID" value="NZ_CATZLL010000018.1"/>
</dbReference>
<evidence type="ECO:0000313" key="1">
    <source>
        <dbReference type="EMBL" id="CAJ0821574.1"/>
    </source>
</evidence>
<gene>
    <name evidence="1" type="ORF">LMG18101_04672</name>
</gene>
<reference evidence="1 2" key="1">
    <citation type="submission" date="2023-07" db="EMBL/GenBank/DDBJ databases">
        <authorList>
            <person name="Peeters C."/>
        </authorList>
    </citation>
    <scope>NUCLEOTIDE SEQUENCE [LARGE SCALE GENOMIC DNA]</scope>
    <source>
        <strain evidence="1 2">LMG 18101</strain>
    </source>
</reference>
<organism evidence="1 2">
    <name type="scientific">Ralstonia flaminis</name>
    <dbReference type="NCBI Taxonomy" id="3058597"/>
    <lineage>
        <taxon>Bacteria</taxon>
        <taxon>Pseudomonadati</taxon>
        <taxon>Pseudomonadota</taxon>
        <taxon>Betaproteobacteria</taxon>
        <taxon>Burkholderiales</taxon>
        <taxon>Burkholderiaceae</taxon>
        <taxon>Ralstonia</taxon>
    </lineage>
</organism>
<accession>A0ABN9JV68</accession>
<name>A0ABN9JV68_9RALS</name>
<keyword evidence="2" id="KW-1185">Reference proteome</keyword>
<proteinExistence type="predicted"/>
<dbReference type="Proteomes" id="UP001189757">
    <property type="component" value="Unassembled WGS sequence"/>
</dbReference>
<protein>
    <recommendedName>
        <fullName evidence="3">Chemotaxis protein</fullName>
    </recommendedName>
</protein>